<dbReference type="PANTHER" id="PTHR42815:SF2">
    <property type="entry name" value="FAD-BINDING, PUTATIVE (AFU_ORTHOLOGUE AFUA_6G07600)-RELATED"/>
    <property type="match status" value="1"/>
</dbReference>
<organism evidence="1 2">
    <name type="scientific">Inhella inkyongensis</name>
    <dbReference type="NCBI Taxonomy" id="392593"/>
    <lineage>
        <taxon>Bacteria</taxon>
        <taxon>Pseudomonadati</taxon>
        <taxon>Pseudomonadota</taxon>
        <taxon>Betaproteobacteria</taxon>
        <taxon>Burkholderiales</taxon>
        <taxon>Sphaerotilaceae</taxon>
        <taxon>Inhella</taxon>
    </lineage>
</organism>
<gene>
    <name evidence="1" type="ORF">HNQ51_003662</name>
</gene>
<dbReference type="RefSeq" id="WP_138856422.1">
    <property type="nucleotide sequence ID" value="NZ_CP040709.1"/>
</dbReference>
<dbReference type="SUPFAM" id="SSF50475">
    <property type="entry name" value="FMN-binding split barrel"/>
    <property type="match status" value="1"/>
</dbReference>
<dbReference type="Gene3D" id="2.30.110.10">
    <property type="entry name" value="Electron Transport, Fmn-binding Protein, Chain A"/>
    <property type="match status" value="1"/>
</dbReference>
<reference evidence="1 2" key="1">
    <citation type="submission" date="2020-08" db="EMBL/GenBank/DDBJ databases">
        <title>Genomic Encyclopedia of Type Strains, Phase IV (KMG-IV): sequencing the most valuable type-strain genomes for metagenomic binning, comparative biology and taxonomic classification.</title>
        <authorList>
            <person name="Goeker M."/>
        </authorList>
    </citation>
    <scope>NUCLEOTIDE SEQUENCE [LARGE SCALE GENOMIC DNA]</scope>
    <source>
        <strain evidence="1 2">DSM 23958</strain>
    </source>
</reference>
<proteinExistence type="predicted"/>
<dbReference type="AlphaFoldDB" id="A0A840SBD9"/>
<comment type="caution">
    <text evidence="1">The sequence shown here is derived from an EMBL/GenBank/DDBJ whole genome shotgun (WGS) entry which is preliminary data.</text>
</comment>
<keyword evidence="2" id="KW-1185">Reference proteome</keyword>
<evidence type="ECO:0000313" key="2">
    <source>
        <dbReference type="Proteomes" id="UP000554837"/>
    </source>
</evidence>
<dbReference type="Proteomes" id="UP000554837">
    <property type="component" value="Unassembled WGS sequence"/>
</dbReference>
<protein>
    <recommendedName>
        <fullName evidence="3">Pyridoxamine 5'-phosphate oxidase putative domain-containing protein</fullName>
    </recommendedName>
</protein>
<accession>A0A840SBD9</accession>
<evidence type="ECO:0000313" key="1">
    <source>
        <dbReference type="EMBL" id="MBB5206316.1"/>
    </source>
</evidence>
<dbReference type="PANTHER" id="PTHR42815">
    <property type="entry name" value="FAD-BINDING, PUTATIVE (AFU_ORTHOLOGUE AFUA_6G07600)-RELATED"/>
    <property type="match status" value="1"/>
</dbReference>
<evidence type="ECO:0008006" key="3">
    <source>
        <dbReference type="Google" id="ProtNLM"/>
    </source>
</evidence>
<dbReference type="EMBL" id="JACHHO010000009">
    <property type="protein sequence ID" value="MBB5206316.1"/>
    <property type="molecule type" value="Genomic_DNA"/>
</dbReference>
<name>A0A840SBD9_9BURK</name>
<sequence length="319" mass="34435">MAFAFHDGERAVQERAGESAVAVRNASVITDTVIAGARPFIEKQVMTAVAARAADGPGNGQIWASLWFGTPGFLKSPGGRHIEVHTPAAHRDPSDPVWAQMHEEAQLGMLFIEISSRRRYRVNGHVQALDAAQMQLAIAEAYPNCPKYIQRRHLRALGDVQPQPDARISRGTELNADALALLAQADTLFIASGAPAGHLDASHRGGPPGFVQAVSPTRLRVPDYGGNSLFNTLGNLALDPACGLVVPDFSSGRLLHLSGRAEVLWNQPDPQGLTGGTGRFWKFEVREWLLRDLPAAMEWEYLDASPFIPVPSSLSTIAS</sequence>
<dbReference type="OrthoDB" id="9796486at2"/>
<dbReference type="InterPro" id="IPR012349">
    <property type="entry name" value="Split_barrel_FMN-bd"/>
</dbReference>